<evidence type="ECO:0000313" key="1">
    <source>
        <dbReference type="EMBL" id="KAJ1885022.1"/>
    </source>
</evidence>
<dbReference type="EMBL" id="JANBPG010002662">
    <property type="protein sequence ID" value="KAJ1885022.1"/>
    <property type="molecule type" value="Genomic_DNA"/>
</dbReference>
<dbReference type="Proteomes" id="UP001150581">
    <property type="component" value="Unassembled WGS sequence"/>
</dbReference>
<proteinExistence type="predicted"/>
<protein>
    <submittedName>
        <fullName evidence="1">Gtpase activating protein</fullName>
    </submittedName>
</protein>
<name>A0ACC1I0R8_9FUNG</name>
<reference evidence="1" key="1">
    <citation type="submission" date="2022-07" db="EMBL/GenBank/DDBJ databases">
        <title>Phylogenomic reconstructions and comparative analyses of Kickxellomycotina fungi.</title>
        <authorList>
            <person name="Reynolds N.K."/>
            <person name="Stajich J.E."/>
            <person name="Barry K."/>
            <person name="Grigoriev I.V."/>
            <person name="Crous P."/>
            <person name="Smith M.E."/>
        </authorList>
    </citation>
    <scope>NUCLEOTIDE SEQUENCE</scope>
    <source>
        <strain evidence="1">Benny 63K</strain>
    </source>
</reference>
<evidence type="ECO:0000313" key="2">
    <source>
        <dbReference type="Proteomes" id="UP001150581"/>
    </source>
</evidence>
<gene>
    <name evidence="1" type="primary">GTS1_2</name>
    <name evidence="1" type="ORF">LPJ66_010329</name>
</gene>
<keyword evidence="2" id="KW-1185">Reference proteome</keyword>
<organism evidence="1 2">
    <name type="scientific">Kickxella alabastrina</name>
    <dbReference type="NCBI Taxonomy" id="61397"/>
    <lineage>
        <taxon>Eukaryota</taxon>
        <taxon>Fungi</taxon>
        <taxon>Fungi incertae sedis</taxon>
        <taxon>Zoopagomycota</taxon>
        <taxon>Kickxellomycotina</taxon>
        <taxon>Kickxellomycetes</taxon>
        <taxon>Kickxellales</taxon>
        <taxon>Kickxellaceae</taxon>
        <taxon>Kickxella</taxon>
    </lineage>
</organism>
<accession>A0ACC1I0R8</accession>
<comment type="caution">
    <text evidence="1">The sequence shown here is derived from an EMBL/GenBank/DDBJ whole genome shotgun (WGS) entry which is preliminary data.</text>
</comment>
<sequence length="427" mass="45409">MVVVTDKEKKKLAEKHNKMLGELAKQPDNSTCADCGASGPRWASWNLGVFLCIRCGGFHRHIGTHITKVKSINLDNWTPEQMKHFGRIGNKRANAYFNPHPEQHTAPRSDRDIERYIRDKYEHRRFVDHRNGVADPTTADGQSNRPMSPQQQSPSTSDEASALTRLREMGFVNVRDNHAALKRFNFNVDASAAYLRGEAPTPQINAADYRVQQLLNMGFDHIGQNIRALELCAGDVHRAIELLLSNNPPPRSSASPAAASPKVAAPPTQAQKPSAAPANLLSDDFFGASPVMSPPQPNAAANLSDMFGGLSMATASAPAAAAKSHDPFGDFGDFLSATSSATPAPPPAPAAIPSVAAAPGTASTIAPQAAISSPTSQGGQSMFNNAFIMSLYSKAPASSGTQPQAPSTTTPKSPSNADAFGGLDFFM</sequence>